<dbReference type="PIRSF" id="PIRSF000524">
    <property type="entry name" value="SPT"/>
    <property type="match status" value="1"/>
</dbReference>
<evidence type="ECO:0000256" key="2">
    <source>
        <dbReference type="ARBA" id="ARBA00009236"/>
    </source>
</evidence>
<evidence type="ECO:0000256" key="7">
    <source>
        <dbReference type="RuleBase" id="RU004504"/>
    </source>
</evidence>
<evidence type="ECO:0000256" key="6">
    <source>
        <dbReference type="RuleBase" id="RU004075"/>
    </source>
</evidence>
<gene>
    <name evidence="9" type="ORF">NUH88_11815</name>
</gene>
<feature type="domain" description="Aminotransferase class V" evidence="8">
    <location>
        <begin position="34"/>
        <end position="327"/>
    </location>
</feature>
<dbReference type="RefSeq" id="WP_257766611.1">
    <property type="nucleotide sequence ID" value="NZ_CP102480.1"/>
</dbReference>
<organism evidence="9 10">
    <name type="scientific">Nisaea acidiphila</name>
    <dbReference type="NCBI Taxonomy" id="1862145"/>
    <lineage>
        <taxon>Bacteria</taxon>
        <taxon>Pseudomonadati</taxon>
        <taxon>Pseudomonadota</taxon>
        <taxon>Alphaproteobacteria</taxon>
        <taxon>Rhodospirillales</taxon>
        <taxon>Thalassobaculaceae</taxon>
        <taxon>Nisaea</taxon>
    </lineage>
</organism>
<dbReference type="InterPro" id="IPR020578">
    <property type="entry name" value="Aminotrans_V_PyrdxlP_BS"/>
</dbReference>
<dbReference type="KEGG" id="naci:NUH88_11815"/>
<feature type="binding site" evidence="4">
    <location>
        <position position="343"/>
    </location>
    <ligand>
        <name>substrate</name>
    </ligand>
</feature>
<dbReference type="PANTHER" id="PTHR21152">
    <property type="entry name" value="AMINOTRANSFERASE CLASS V"/>
    <property type="match status" value="1"/>
</dbReference>
<keyword evidence="9" id="KW-0808">Transferase</keyword>
<evidence type="ECO:0000313" key="9">
    <source>
        <dbReference type="EMBL" id="UUX48103.1"/>
    </source>
</evidence>
<evidence type="ECO:0000256" key="1">
    <source>
        <dbReference type="ARBA" id="ARBA00001933"/>
    </source>
</evidence>
<dbReference type="InterPro" id="IPR015424">
    <property type="entry name" value="PyrdxlP-dep_Trfase"/>
</dbReference>
<evidence type="ECO:0000256" key="3">
    <source>
        <dbReference type="ARBA" id="ARBA00022898"/>
    </source>
</evidence>
<evidence type="ECO:0000259" key="8">
    <source>
        <dbReference type="Pfam" id="PF00266"/>
    </source>
</evidence>
<protein>
    <submittedName>
        <fullName evidence="9">Alanine--glyoxylate aminotransferase family protein</fullName>
    </submittedName>
</protein>
<dbReference type="GO" id="GO:0008453">
    <property type="term" value="F:alanine-glyoxylate transaminase activity"/>
    <property type="evidence" value="ECO:0007669"/>
    <property type="project" value="TreeGrafter"/>
</dbReference>
<feature type="modified residue" description="N6-(pyridoxal phosphate)lysine" evidence="5">
    <location>
        <position position="198"/>
    </location>
</feature>
<dbReference type="GO" id="GO:0004760">
    <property type="term" value="F:L-serine-pyruvate transaminase activity"/>
    <property type="evidence" value="ECO:0007669"/>
    <property type="project" value="TreeGrafter"/>
</dbReference>
<dbReference type="SUPFAM" id="SSF53383">
    <property type="entry name" value="PLP-dependent transferases"/>
    <property type="match status" value="1"/>
</dbReference>
<evidence type="ECO:0000256" key="5">
    <source>
        <dbReference type="PIRSR" id="PIRSR000524-50"/>
    </source>
</evidence>
<keyword evidence="3 5" id="KW-0663">Pyridoxal phosphate</keyword>
<dbReference type="PANTHER" id="PTHR21152:SF40">
    <property type="entry name" value="ALANINE--GLYOXYLATE AMINOTRANSFERASE"/>
    <property type="match status" value="1"/>
</dbReference>
<keyword evidence="10" id="KW-1185">Reference proteome</keyword>
<evidence type="ECO:0000313" key="10">
    <source>
        <dbReference type="Proteomes" id="UP001060336"/>
    </source>
</evidence>
<dbReference type="Proteomes" id="UP001060336">
    <property type="component" value="Chromosome"/>
</dbReference>
<dbReference type="InterPro" id="IPR000192">
    <property type="entry name" value="Aminotrans_V_dom"/>
</dbReference>
<comment type="similarity">
    <text evidence="2 6">Belongs to the class-V pyridoxal-phosphate-dependent aminotransferase family.</text>
</comment>
<dbReference type="InterPro" id="IPR024169">
    <property type="entry name" value="SP_NH2Trfase/AEP_transaminase"/>
</dbReference>
<dbReference type="InterPro" id="IPR015421">
    <property type="entry name" value="PyrdxlP-dep_Trfase_major"/>
</dbReference>
<dbReference type="PROSITE" id="PS00595">
    <property type="entry name" value="AA_TRANSFER_CLASS_5"/>
    <property type="match status" value="1"/>
</dbReference>
<keyword evidence="9" id="KW-0032">Aminotransferase</keyword>
<dbReference type="Gene3D" id="3.90.1150.10">
    <property type="entry name" value="Aspartate Aminotransferase, domain 1"/>
    <property type="match status" value="1"/>
</dbReference>
<dbReference type="Gene3D" id="3.40.640.10">
    <property type="entry name" value="Type I PLP-dependent aspartate aminotransferase-like (Major domain)"/>
    <property type="match status" value="1"/>
</dbReference>
<dbReference type="Pfam" id="PF00266">
    <property type="entry name" value="Aminotran_5"/>
    <property type="match status" value="1"/>
</dbReference>
<proteinExistence type="inferred from homology"/>
<dbReference type="AlphaFoldDB" id="A0A9J7ALQ7"/>
<name>A0A9J7ALQ7_9PROT</name>
<reference evidence="9" key="1">
    <citation type="submission" date="2022-08" db="EMBL/GenBank/DDBJ databases">
        <title>Nisaea acidiphila sp. nov., isolated from a marine algal debris and emended description of the genus Nisaea Urios et al. 2008.</title>
        <authorList>
            <person name="Kwon K."/>
        </authorList>
    </citation>
    <scope>NUCLEOTIDE SEQUENCE</scope>
    <source>
        <strain evidence="9">MEBiC11861</strain>
    </source>
</reference>
<dbReference type="GO" id="GO:0019265">
    <property type="term" value="P:glycine biosynthetic process, by transamination of glyoxylate"/>
    <property type="evidence" value="ECO:0007669"/>
    <property type="project" value="TreeGrafter"/>
</dbReference>
<dbReference type="EMBL" id="CP102480">
    <property type="protein sequence ID" value="UUX48103.1"/>
    <property type="molecule type" value="Genomic_DNA"/>
</dbReference>
<comment type="cofactor">
    <cofactor evidence="1 5 7">
        <name>pyridoxal 5'-phosphate</name>
        <dbReference type="ChEBI" id="CHEBI:597326"/>
    </cofactor>
</comment>
<evidence type="ECO:0000256" key="4">
    <source>
        <dbReference type="PIRSR" id="PIRSR000524-1"/>
    </source>
</evidence>
<accession>A0A9J7ALQ7</accession>
<dbReference type="InterPro" id="IPR015422">
    <property type="entry name" value="PyrdxlP-dep_Trfase_small"/>
</dbReference>
<sequence length="388" mass="40653">MSVSNSGASLPYRLRLPGPTAVPGRVLQAAARPMVAHRGPEFLARFKSIQQRLQPIIGRGGVPPFLFASTGIGAMESAMVNVAGPGKRVLITTNGQWGPVFRRLAEGIGAEADEVISPLGAPVDLDGVRKALAEKDYAAVFTVHSESSTGALTDLEALGAIVAESDAVLCCDSVSGLAGTEMKADAWGVDVVVSASQKCLMCPPGIGIASISEKAWGVIDRDDRGPRGYFDYRKFRPMAEKGEPTYTAPVAMLNALGEALAMIGETGLAKTLARHKRHNRALTAGLEALGFSVFPTATPSPTLVVVRTPEGISAPTLIDHLLKRYNCVVAGSRFEELKDRLVRIGTMGWVGDEDIRTDLGQIAAALRDLGGAADDKDALAAADAALAA</sequence>